<dbReference type="PANTHER" id="PTHR14021">
    <property type="entry name" value="IRON-SULFUR CLUSTER CO-CHAPERONE PROTEIN HSCB"/>
    <property type="match status" value="1"/>
</dbReference>
<keyword evidence="2 4" id="KW-0143">Chaperone</keyword>
<evidence type="ECO:0000313" key="6">
    <source>
        <dbReference type="EMBL" id="EGK73387.1"/>
    </source>
</evidence>
<dbReference type="InterPro" id="IPR009073">
    <property type="entry name" value="HscB_oligo_C"/>
</dbReference>
<comment type="similarity">
    <text evidence="1 4">Belongs to the HscB family.</text>
</comment>
<dbReference type="eggNOG" id="COG1076">
    <property type="taxonomic scope" value="Bacteria"/>
</dbReference>
<comment type="function">
    <text evidence="3 4">Co-chaperone involved in the maturation of iron-sulfur cluster-containing proteins. Seems to help targeting proteins to be folded toward HscA.</text>
</comment>
<name>F5R8K9_METUF</name>
<dbReference type="InterPro" id="IPR036869">
    <property type="entry name" value="J_dom_sf"/>
</dbReference>
<dbReference type="AlphaFoldDB" id="F5R8K9"/>
<proteinExistence type="inferred from homology"/>
<evidence type="ECO:0000313" key="7">
    <source>
        <dbReference type="Proteomes" id="UP000005019"/>
    </source>
</evidence>
<dbReference type="EMBL" id="AFHG01000029">
    <property type="protein sequence ID" value="EGK73387.1"/>
    <property type="molecule type" value="Genomic_DNA"/>
</dbReference>
<dbReference type="InterPro" id="IPR001623">
    <property type="entry name" value="DnaJ_domain"/>
</dbReference>
<dbReference type="PANTHER" id="PTHR14021:SF15">
    <property type="entry name" value="IRON-SULFUR CLUSTER CO-CHAPERONE PROTEIN HSCB"/>
    <property type="match status" value="1"/>
</dbReference>
<evidence type="ECO:0000256" key="1">
    <source>
        <dbReference type="ARBA" id="ARBA00010476"/>
    </source>
</evidence>
<dbReference type="Gene3D" id="1.20.1280.20">
    <property type="entry name" value="HscB, C-terminal domain"/>
    <property type="match status" value="1"/>
</dbReference>
<reference evidence="6 7" key="1">
    <citation type="journal article" date="2011" name="J. Bacteriol.">
        <title>Genome sequence of Methyloversatilis universalis FAM5T, a methylotrophic representative of the order Rhodocyclales.</title>
        <authorList>
            <person name="Kittichotirat W."/>
            <person name="Good N.M."/>
            <person name="Hall R."/>
            <person name="Bringel F."/>
            <person name="Lajus A."/>
            <person name="Medigue C."/>
            <person name="Smalley N.E."/>
            <person name="Beck D."/>
            <person name="Bumgarner R."/>
            <person name="Vuilleumier S."/>
            <person name="Kalyuzhnaya M.G."/>
        </authorList>
    </citation>
    <scope>NUCLEOTIDE SEQUENCE [LARGE SCALE GENOMIC DNA]</scope>
    <source>
        <strain evidence="7">ATCC BAA-1314 / JCM 13912 / FAM5</strain>
    </source>
</reference>
<dbReference type="HAMAP" id="MF_00682">
    <property type="entry name" value="HscB"/>
    <property type="match status" value="1"/>
</dbReference>
<dbReference type="Proteomes" id="UP000005019">
    <property type="component" value="Unassembled WGS sequence"/>
</dbReference>
<dbReference type="Gene3D" id="1.10.287.110">
    <property type="entry name" value="DnaJ domain"/>
    <property type="match status" value="1"/>
</dbReference>
<dbReference type="GO" id="GO:0051259">
    <property type="term" value="P:protein complex oligomerization"/>
    <property type="evidence" value="ECO:0007669"/>
    <property type="project" value="InterPro"/>
</dbReference>
<dbReference type="GO" id="GO:0001671">
    <property type="term" value="F:ATPase activator activity"/>
    <property type="evidence" value="ECO:0007669"/>
    <property type="project" value="InterPro"/>
</dbReference>
<dbReference type="NCBIfam" id="TIGR00714">
    <property type="entry name" value="hscB"/>
    <property type="match status" value="1"/>
</dbReference>
<dbReference type="GO" id="GO:0051087">
    <property type="term" value="F:protein-folding chaperone binding"/>
    <property type="evidence" value="ECO:0007669"/>
    <property type="project" value="InterPro"/>
</dbReference>
<dbReference type="GO" id="GO:1990230">
    <property type="term" value="C:iron-sulfur cluster transfer complex"/>
    <property type="evidence" value="ECO:0007669"/>
    <property type="project" value="TreeGrafter"/>
</dbReference>
<dbReference type="SUPFAM" id="SSF47144">
    <property type="entry name" value="HSC20 (HSCB), C-terminal oligomerisation domain"/>
    <property type="match status" value="1"/>
</dbReference>
<evidence type="ECO:0000256" key="3">
    <source>
        <dbReference type="ARBA" id="ARBA00025596"/>
    </source>
</evidence>
<gene>
    <name evidence="4" type="primary">hscB</name>
    <name evidence="6" type="ORF">METUNv1_00565</name>
</gene>
<dbReference type="GO" id="GO:0044571">
    <property type="term" value="P:[2Fe-2S] cluster assembly"/>
    <property type="evidence" value="ECO:0007669"/>
    <property type="project" value="InterPro"/>
</dbReference>
<dbReference type="SMART" id="SM00271">
    <property type="entry name" value="DnaJ"/>
    <property type="match status" value="1"/>
</dbReference>
<feature type="domain" description="J" evidence="5">
    <location>
        <begin position="17"/>
        <end position="91"/>
    </location>
</feature>
<dbReference type="InterPro" id="IPR004640">
    <property type="entry name" value="HscB"/>
</dbReference>
<dbReference type="PROSITE" id="PS50076">
    <property type="entry name" value="DNAJ_2"/>
    <property type="match status" value="1"/>
</dbReference>
<comment type="caution">
    <text evidence="6">The sequence shown here is derived from an EMBL/GenBank/DDBJ whole genome shotgun (WGS) entry which is preliminary data.</text>
</comment>
<evidence type="ECO:0000256" key="4">
    <source>
        <dbReference type="HAMAP-Rule" id="MF_00682"/>
    </source>
</evidence>
<dbReference type="OrthoDB" id="287587at2"/>
<dbReference type="InterPro" id="IPR036386">
    <property type="entry name" value="HscB_C_sf"/>
</dbReference>
<protein>
    <recommendedName>
        <fullName evidence="4">Co-chaperone protein HscB homolog</fullName>
    </recommendedName>
</protein>
<comment type="subunit">
    <text evidence="4">Interacts with HscA and stimulates its ATPase activity.</text>
</comment>
<accession>F5R8K9</accession>
<dbReference type="Pfam" id="PF07743">
    <property type="entry name" value="HSCB_C"/>
    <property type="match status" value="1"/>
</dbReference>
<dbReference type="NCBIfam" id="NF002935">
    <property type="entry name" value="PRK03578.1"/>
    <property type="match status" value="1"/>
</dbReference>
<dbReference type="SUPFAM" id="SSF46565">
    <property type="entry name" value="Chaperone J-domain"/>
    <property type="match status" value="1"/>
</dbReference>
<evidence type="ECO:0000256" key="2">
    <source>
        <dbReference type="ARBA" id="ARBA00023186"/>
    </source>
</evidence>
<organism evidence="6 7">
    <name type="scientific">Methyloversatilis universalis (strain ATCC BAA-1314 / DSM 25237 / JCM 13912 / CCUG 52030 / FAM5)</name>
    <dbReference type="NCBI Taxonomy" id="1000565"/>
    <lineage>
        <taxon>Bacteria</taxon>
        <taxon>Pseudomonadati</taxon>
        <taxon>Pseudomonadota</taxon>
        <taxon>Betaproteobacteria</taxon>
        <taxon>Nitrosomonadales</taxon>
        <taxon>Sterolibacteriaceae</taxon>
        <taxon>Methyloversatilis</taxon>
    </lineage>
</organism>
<sequence>MSEPAGVLPDADLFSRDHFALFGLPRRFVIDERALESRYHELQSAAHPDRHAHRPEQERRLSMQWATRINEGYRLLRAPLTRARYLLELSGVDVGAENNTAMPADFLMQQMEWREALDEARDARDPAALDGLARSLRAARREAETLLAHELDEAHDTAAAAATVRRMMFIARLGEDIAEAHETLEN</sequence>
<dbReference type="RefSeq" id="WP_008058602.1">
    <property type="nucleotide sequence ID" value="NZ_AFHG01000029.1"/>
</dbReference>
<dbReference type="STRING" id="1000565.METUNv1_00565"/>
<evidence type="ECO:0000259" key="5">
    <source>
        <dbReference type="PROSITE" id="PS50076"/>
    </source>
</evidence>
<dbReference type="GO" id="GO:0006457">
    <property type="term" value="P:protein folding"/>
    <property type="evidence" value="ECO:0007669"/>
    <property type="project" value="UniProtKB-UniRule"/>
</dbReference>
<keyword evidence="7" id="KW-1185">Reference proteome</keyword>